<dbReference type="STRING" id="1798401.A2363_00655"/>
<reference evidence="2 3" key="1">
    <citation type="journal article" date="2016" name="Nat. Commun.">
        <title>Thousands of microbial genomes shed light on interconnected biogeochemical processes in an aquifer system.</title>
        <authorList>
            <person name="Anantharaman K."/>
            <person name="Brown C.T."/>
            <person name="Hug L.A."/>
            <person name="Sharon I."/>
            <person name="Castelle C.J."/>
            <person name="Probst A.J."/>
            <person name="Thomas B.C."/>
            <person name="Singh A."/>
            <person name="Wilkins M.J."/>
            <person name="Karaoz U."/>
            <person name="Brodie E.L."/>
            <person name="Williams K.H."/>
            <person name="Hubbard S.S."/>
            <person name="Banfield J.F."/>
        </authorList>
    </citation>
    <scope>NUCLEOTIDE SEQUENCE [LARGE SCALE GENOMIC DNA]</scope>
</reference>
<dbReference type="EMBL" id="MFKE01000030">
    <property type="protein sequence ID" value="OGG34436.1"/>
    <property type="molecule type" value="Genomic_DNA"/>
</dbReference>
<evidence type="ECO:0000256" key="1">
    <source>
        <dbReference type="SAM" id="Phobius"/>
    </source>
</evidence>
<keyword evidence="1" id="KW-0472">Membrane</keyword>
<dbReference type="Pfam" id="PF04020">
    <property type="entry name" value="Phage_holin_4_2"/>
    <property type="match status" value="1"/>
</dbReference>
<protein>
    <recommendedName>
        <fullName evidence="4">Phage holin family protein</fullName>
    </recommendedName>
</protein>
<comment type="caution">
    <text evidence="2">The sequence shown here is derived from an EMBL/GenBank/DDBJ whole genome shotgun (WGS) entry which is preliminary data.</text>
</comment>
<name>A0A1F6BBW2_9BACT</name>
<dbReference type="Proteomes" id="UP000176186">
    <property type="component" value="Unassembled WGS sequence"/>
</dbReference>
<evidence type="ECO:0000313" key="3">
    <source>
        <dbReference type="Proteomes" id="UP000176186"/>
    </source>
</evidence>
<organism evidence="2 3">
    <name type="scientific">Candidatus Gottesmanbacteria bacterium RIFOXYB1_FULL_47_11</name>
    <dbReference type="NCBI Taxonomy" id="1798401"/>
    <lineage>
        <taxon>Bacteria</taxon>
        <taxon>Candidatus Gottesmaniibacteriota</taxon>
    </lineage>
</organism>
<accession>A0A1F6BBW2</accession>
<dbReference type="InterPro" id="IPR007165">
    <property type="entry name" value="Phage_holin_4_2"/>
</dbReference>
<keyword evidence="1" id="KW-1133">Transmembrane helix</keyword>
<dbReference type="AlphaFoldDB" id="A0A1F6BBW2"/>
<feature type="transmembrane region" description="Helical" evidence="1">
    <location>
        <begin position="44"/>
        <end position="71"/>
    </location>
</feature>
<proteinExistence type="predicted"/>
<gene>
    <name evidence="2" type="ORF">A2363_00655</name>
</gene>
<evidence type="ECO:0008006" key="4">
    <source>
        <dbReference type="Google" id="ProtNLM"/>
    </source>
</evidence>
<sequence length="123" mass="13471">MFALWLAGQLLPALVVPTGVATVFLAGSVLALLMLIVQPILKILFIPINILTFGLLSWMINVIVLYLLTVFVPEIHVSPWVFPGATWAGFIIPAIRLSYFPALIASSLLITIITDVLHYVSED</sequence>
<evidence type="ECO:0000313" key="2">
    <source>
        <dbReference type="EMBL" id="OGG34436.1"/>
    </source>
</evidence>
<feature type="transmembrane region" description="Helical" evidence="1">
    <location>
        <begin position="14"/>
        <end position="37"/>
    </location>
</feature>
<keyword evidence="1" id="KW-0812">Transmembrane</keyword>